<comment type="similarity">
    <text evidence="7">In the C-terminal section; belongs to the DHPS family.</text>
</comment>
<keyword evidence="9" id="KW-0479">Metal-binding</keyword>
<organism evidence="18 19">
    <name type="scientific">Pseudozyma antarctica (strain T-34)</name>
    <name type="common">Yeast</name>
    <name type="synonym">Candida antarctica</name>
    <dbReference type="NCBI Taxonomy" id="1151754"/>
    <lineage>
        <taxon>Eukaryota</taxon>
        <taxon>Fungi</taxon>
        <taxon>Dikarya</taxon>
        <taxon>Basidiomycota</taxon>
        <taxon>Ustilaginomycotina</taxon>
        <taxon>Ustilaginomycetes</taxon>
        <taxon>Ustilaginales</taxon>
        <taxon>Ustilaginaceae</taxon>
        <taxon>Moesziomyces</taxon>
    </lineage>
</organism>
<evidence type="ECO:0000256" key="5">
    <source>
        <dbReference type="ARBA" id="ARBA00005051"/>
    </source>
</evidence>
<dbReference type="PANTHER" id="PTHR20941:SF1">
    <property type="entry name" value="FOLIC ACID SYNTHESIS PROTEIN FOL1"/>
    <property type="match status" value="1"/>
</dbReference>
<dbReference type="NCBIfam" id="TIGR00526">
    <property type="entry name" value="folB_dom"/>
    <property type="match status" value="2"/>
</dbReference>
<dbReference type="STRING" id="1151754.M9LJ33"/>
<evidence type="ECO:0000256" key="9">
    <source>
        <dbReference type="ARBA" id="ARBA00022723"/>
    </source>
</evidence>
<dbReference type="InterPro" id="IPR000489">
    <property type="entry name" value="Pterin-binding_dom"/>
</dbReference>
<dbReference type="GO" id="GO:0046872">
    <property type="term" value="F:metal ion binding"/>
    <property type="evidence" value="ECO:0007669"/>
    <property type="project" value="UniProtKB-KW"/>
</dbReference>
<dbReference type="FunFam" id="3.30.1130.10:FF:000014">
    <property type="entry name" value="Folic acid synthesis protein fol1"/>
    <property type="match status" value="1"/>
</dbReference>
<sequence length="901" mass="97005">MRISPGPLLNFTSASVSFAVGRSVLAATKPKPGQRHLFDAARSPWRHRRYSTMASSAASMSLPDIIVVKKLEVRMIVGVDNWERVQAQPVTIDARVHTDVSMAGKSDHLPHSIHYGILVKQLEAHCAAHRYRSLEALAEGLAKVCLFVLHAPKVTLNVEKPRSLLHAASAGVQIARTRQDYMLADARPVPADLDSAAAAHNLDELRLVPSSTLALEDRVIVRDLIINTIIGVNPWEREDKQNVKLNLVVYSGLSRAKESLNSTVGVVDVVNRQHNYRTIVRSISAYVEASSYKTVESLATSIARVAVLQNKVEKIRVSVDKPSAIMFASSAGVEVERTRAFFEQEAALEEQRIRAHTRPDAARIAATSASPSSASIHTQIASALNGASPRAGSMSALDSDSGWHVAAIALGSNVGDRAANIEAAVQALSEAADCMLVDTSFLYETAPMYVLDQPKFLNAACRIATKLSPHELLALTQSIEVRLGRDKTGVPDKGPRAVDLDILLYDNLEIDDAPRLVVPHPGIKEREFVLEPLKDILPDFEHPTYSRTMSQLLVMLQKSPDYVPSGIRKVLPIPSPSTRAAQASTDTKTWTWGSKTFVMGIINATPDSFSDGGDNLVAENAVRSAVKMVEQGADVLDVGGMSTAPNAVEVDPAEETARVVSVIRAMRTAGLNVPISVDTFRASVAEAALAAGADMINDVSGGERDPLILEVARRARCPYVLMHMRGDSKSMNGLTSYDGGDVVAGVRAELEVRLDRALRAGIRRWNIVLDPGIGFAKDSAGNLTLLRDLARLTQPEAVAQSNKGRGNAYSGAATPARDAPVGSPELSQRPCCSLVSFPMLIGVSRKKFLGHITGKQDPKQRVYATAAACTAAIAAGADVLRVHDVEQIRDVAVTSDAIYRS</sequence>
<dbReference type="GO" id="GO:0003848">
    <property type="term" value="F:2-amino-4-hydroxy-6-hydroxymethyldihydropteridine diphosphokinase activity"/>
    <property type="evidence" value="ECO:0007669"/>
    <property type="project" value="UniProtKB-EC"/>
</dbReference>
<gene>
    <name evidence="18" type="ORF">PANT_2c00045</name>
</gene>
<dbReference type="Pfam" id="PF01288">
    <property type="entry name" value="HPPK"/>
    <property type="match status" value="1"/>
</dbReference>
<reference evidence="19" key="1">
    <citation type="journal article" date="2013" name="Genome Announc.">
        <title>Genome sequence of the basidiomycetous yeast Pseudozyma antarctica T-34, a producer of the glycolipid biosurfactants mannosylerythritol lipids.</title>
        <authorList>
            <person name="Morita T."/>
            <person name="Koike H."/>
            <person name="Koyama Y."/>
            <person name="Hagiwara H."/>
            <person name="Ito E."/>
            <person name="Fukuoka T."/>
            <person name="Imura T."/>
            <person name="Machida M."/>
            <person name="Kitamoto D."/>
        </authorList>
    </citation>
    <scope>NUCLEOTIDE SEQUENCE [LARGE SCALE GENOMIC DNA]</scope>
    <source>
        <strain evidence="19">T-34</strain>
    </source>
</reference>
<keyword evidence="15" id="KW-0511">Multifunctional enzyme</keyword>
<evidence type="ECO:0000313" key="19">
    <source>
        <dbReference type="Proteomes" id="UP000011976"/>
    </source>
</evidence>
<evidence type="ECO:0000256" key="2">
    <source>
        <dbReference type="ARBA" id="ARBA00000198"/>
    </source>
</evidence>
<dbReference type="Gene3D" id="3.20.20.20">
    <property type="entry name" value="Dihydropteroate synthase-like"/>
    <property type="match status" value="1"/>
</dbReference>
<comment type="pathway">
    <text evidence="5">Cofactor biosynthesis; tetrahydrofolate biosynthesis; 2-amino-4-hydroxy-6-hydroxymethyl-7,8-dihydropteridine diphosphate from 7,8-dihydroneopterin triphosphate: step 4/4.</text>
</comment>
<dbReference type="GO" id="GO:0005524">
    <property type="term" value="F:ATP binding"/>
    <property type="evidence" value="ECO:0007669"/>
    <property type="project" value="UniProtKB-KW"/>
</dbReference>
<comment type="catalytic activity">
    <reaction evidence="1">
        <text>(7,8-dihydropterin-6-yl)methyl diphosphate + 4-aminobenzoate = 7,8-dihydropteroate + diphosphate</text>
        <dbReference type="Rhea" id="RHEA:19949"/>
        <dbReference type="ChEBI" id="CHEBI:17836"/>
        <dbReference type="ChEBI" id="CHEBI:17839"/>
        <dbReference type="ChEBI" id="CHEBI:33019"/>
        <dbReference type="ChEBI" id="CHEBI:72950"/>
        <dbReference type="EC" id="2.5.1.15"/>
    </reaction>
</comment>
<keyword evidence="14" id="KW-0289">Folate biosynthesis</keyword>
<dbReference type="GO" id="GO:0046654">
    <property type="term" value="P:tetrahydrofolate biosynthetic process"/>
    <property type="evidence" value="ECO:0007669"/>
    <property type="project" value="UniProtKB-UniPathway"/>
</dbReference>
<dbReference type="Gene3D" id="3.30.70.560">
    <property type="entry name" value="7,8-Dihydro-6-hydroxymethylpterin-pyrophosphokinase HPPK"/>
    <property type="match status" value="1"/>
</dbReference>
<dbReference type="GO" id="GO:0004150">
    <property type="term" value="F:dihydroneopterin aldolase activity"/>
    <property type="evidence" value="ECO:0007669"/>
    <property type="project" value="InterPro"/>
</dbReference>
<dbReference type="OrthoDB" id="615426at2759"/>
<dbReference type="CDD" id="cd00483">
    <property type="entry name" value="HPPK"/>
    <property type="match status" value="1"/>
</dbReference>
<comment type="cofactor">
    <cofactor evidence="3">
        <name>Mg(2+)</name>
        <dbReference type="ChEBI" id="CHEBI:18420"/>
    </cofactor>
</comment>
<dbReference type="GO" id="GO:0004156">
    <property type="term" value="F:dihydropteroate synthase activity"/>
    <property type="evidence" value="ECO:0007669"/>
    <property type="project" value="UniProtKB-EC"/>
</dbReference>
<evidence type="ECO:0000256" key="15">
    <source>
        <dbReference type="ARBA" id="ARBA00023268"/>
    </source>
</evidence>
<name>M9LJ33_PSEA3</name>
<feature type="region of interest" description="Disordered" evidence="16">
    <location>
        <begin position="800"/>
        <end position="824"/>
    </location>
</feature>
<dbReference type="NCBIfam" id="TIGR01498">
    <property type="entry name" value="folK"/>
    <property type="match status" value="1"/>
</dbReference>
<comment type="pathway">
    <text evidence="4">Cofactor biosynthesis; tetrahydrofolate biosynthesis; 7,8-dihydrofolate from 2-amino-4-hydroxy-6-hydroxymethyl-7,8-dihydropteridine diphosphate and 4-aminobenzoate: step 1/2.</text>
</comment>
<dbReference type="SMART" id="SM00905">
    <property type="entry name" value="FolB"/>
    <property type="match status" value="2"/>
</dbReference>
<dbReference type="AlphaFoldDB" id="M9LJ33"/>
<dbReference type="Pfam" id="PF00809">
    <property type="entry name" value="Pterin_bind"/>
    <property type="match status" value="1"/>
</dbReference>
<accession>M9LJ33</accession>
<protein>
    <submittedName>
        <fullName evidence="18">Dihydropteroate synthase</fullName>
    </submittedName>
</protein>
<proteinExistence type="inferred from homology"/>
<evidence type="ECO:0000256" key="12">
    <source>
        <dbReference type="ARBA" id="ARBA00022840"/>
    </source>
</evidence>
<dbReference type="UniPathway" id="UPA00077">
    <property type="reaction ID" value="UER00155"/>
</dbReference>
<evidence type="ECO:0000256" key="4">
    <source>
        <dbReference type="ARBA" id="ARBA00004763"/>
    </source>
</evidence>
<evidence type="ECO:0000256" key="6">
    <source>
        <dbReference type="ARBA" id="ARBA00009640"/>
    </source>
</evidence>
<feature type="domain" description="Pterin-binding" evidence="17">
    <location>
        <begin position="596"/>
        <end position="893"/>
    </location>
</feature>
<keyword evidence="10" id="KW-0547">Nucleotide-binding</keyword>
<dbReference type="SUPFAM" id="SSF55083">
    <property type="entry name" value="6-hydroxymethyl-7,8-dihydropterin pyrophosphokinase, HPPK"/>
    <property type="match status" value="1"/>
</dbReference>
<evidence type="ECO:0000256" key="11">
    <source>
        <dbReference type="ARBA" id="ARBA00022777"/>
    </source>
</evidence>
<evidence type="ECO:0000256" key="13">
    <source>
        <dbReference type="ARBA" id="ARBA00022842"/>
    </source>
</evidence>
<dbReference type="SUPFAM" id="SSF51717">
    <property type="entry name" value="Dihydropteroate synthetase-like"/>
    <property type="match status" value="1"/>
</dbReference>
<dbReference type="PROSITE" id="PS00792">
    <property type="entry name" value="DHPS_1"/>
    <property type="match status" value="1"/>
</dbReference>
<dbReference type="EMBL" id="DF196768">
    <property type="protein sequence ID" value="GAC71296.1"/>
    <property type="molecule type" value="Genomic_DNA"/>
</dbReference>
<evidence type="ECO:0000259" key="17">
    <source>
        <dbReference type="PROSITE" id="PS50972"/>
    </source>
</evidence>
<evidence type="ECO:0000256" key="8">
    <source>
        <dbReference type="ARBA" id="ARBA00022679"/>
    </source>
</evidence>
<dbReference type="SUPFAM" id="SSF55620">
    <property type="entry name" value="Tetrahydrobiopterin biosynthesis enzymes-like"/>
    <property type="match status" value="2"/>
</dbReference>
<keyword evidence="8" id="KW-0808">Transferase</keyword>
<dbReference type="InterPro" id="IPR006157">
    <property type="entry name" value="FolB_dom"/>
</dbReference>
<dbReference type="Gene3D" id="3.30.1130.10">
    <property type="match status" value="2"/>
</dbReference>
<dbReference type="InterPro" id="IPR045031">
    <property type="entry name" value="DHP_synth-like"/>
</dbReference>
<dbReference type="PROSITE" id="PS00794">
    <property type="entry name" value="HPPK"/>
    <property type="match status" value="1"/>
</dbReference>
<evidence type="ECO:0000256" key="3">
    <source>
        <dbReference type="ARBA" id="ARBA00001946"/>
    </source>
</evidence>
<dbReference type="GO" id="GO:0046656">
    <property type="term" value="P:folic acid biosynthetic process"/>
    <property type="evidence" value="ECO:0007669"/>
    <property type="project" value="UniProtKB-KW"/>
</dbReference>
<comment type="similarity">
    <text evidence="6">In the N-terminal section; belongs to the DHNA family.</text>
</comment>
<comment type="catalytic activity">
    <reaction evidence="2">
        <text>6-hydroxymethyl-7,8-dihydropterin + ATP = (7,8-dihydropterin-6-yl)methyl diphosphate + AMP + H(+)</text>
        <dbReference type="Rhea" id="RHEA:11412"/>
        <dbReference type="ChEBI" id="CHEBI:15378"/>
        <dbReference type="ChEBI" id="CHEBI:30616"/>
        <dbReference type="ChEBI" id="CHEBI:44841"/>
        <dbReference type="ChEBI" id="CHEBI:72950"/>
        <dbReference type="ChEBI" id="CHEBI:456215"/>
        <dbReference type="EC" id="2.7.6.3"/>
    </reaction>
</comment>
<evidence type="ECO:0000256" key="7">
    <source>
        <dbReference type="ARBA" id="ARBA00009951"/>
    </source>
</evidence>
<keyword evidence="12" id="KW-0067">ATP-binding</keyword>
<dbReference type="InterPro" id="IPR043133">
    <property type="entry name" value="GTP-CH-I_C/QueF"/>
</dbReference>
<dbReference type="InterPro" id="IPR006390">
    <property type="entry name" value="DHP_synth_dom"/>
</dbReference>
<dbReference type="PROSITE" id="PS50972">
    <property type="entry name" value="PTERIN_BINDING"/>
    <property type="match status" value="1"/>
</dbReference>
<evidence type="ECO:0000256" key="16">
    <source>
        <dbReference type="SAM" id="MobiDB-lite"/>
    </source>
</evidence>
<keyword evidence="13" id="KW-0460">Magnesium</keyword>
<evidence type="ECO:0000256" key="10">
    <source>
        <dbReference type="ARBA" id="ARBA00022741"/>
    </source>
</evidence>
<dbReference type="PANTHER" id="PTHR20941">
    <property type="entry name" value="FOLATE SYNTHESIS PROTEINS"/>
    <property type="match status" value="1"/>
</dbReference>
<dbReference type="InterPro" id="IPR011005">
    <property type="entry name" value="Dihydropteroate_synth-like_sf"/>
</dbReference>
<dbReference type="Proteomes" id="UP000011976">
    <property type="component" value="Unassembled WGS sequence"/>
</dbReference>
<evidence type="ECO:0000313" key="18">
    <source>
        <dbReference type="EMBL" id="GAC71296.1"/>
    </source>
</evidence>
<keyword evidence="11" id="KW-0418">Kinase</keyword>
<dbReference type="PROSITE" id="PS00793">
    <property type="entry name" value="DHPS_2"/>
    <property type="match status" value="1"/>
</dbReference>
<evidence type="ECO:0000256" key="1">
    <source>
        <dbReference type="ARBA" id="ARBA00000012"/>
    </source>
</evidence>
<dbReference type="InterPro" id="IPR000550">
    <property type="entry name" value="Hppk"/>
</dbReference>
<dbReference type="GO" id="GO:0016301">
    <property type="term" value="F:kinase activity"/>
    <property type="evidence" value="ECO:0007669"/>
    <property type="project" value="UniProtKB-KW"/>
</dbReference>
<dbReference type="InterPro" id="IPR035907">
    <property type="entry name" value="Hppk_sf"/>
</dbReference>
<dbReference type="NCBIfam" id="TIGR01496">
    <property type="entry name" value="DHPS"/>
    <property type="match status" value="1"/>
</dbReference>
<evidence type="ECO:0000256" key="14">
    <source>
        <dbReference type="ARBA" id="ARBA00022909"/>
    </source>
</evidence>
<dbReference type="GO" id="GO:0005740">
    <property type="term" value="C:mitochondrial envelope"/>
    <property type="evidence" value="ECO:0007669"/>
    <property type="project" value="TreeGrafter"/>
</dbReference>
<dbReference type="Pfam" id="PF02152">
    <property type="entry name" value="FolB"/>
    <property type="match status" value="2"/>
</dbReference>